<accession>A0A8H6VTI9</accession>
<feature type="domain" description="Ribosomal eL28/Mak16" evidence="5">
    <location>
        <begin position="5"/>
        <end position="123"/>
    </location>
</feature>
<proteinExistence type="inferred from homology"/>
<dbReference type="Pfam" id="PF01778">
    <property type="entry name" value="Ribosomal_L28e"/>
    <property type="match status" value="1"/>
</dbReference>
<protein>
    <submittedName>
        <fullName evidence="6">Ribosomal-L28e domain-containing protein</fullName>
    </submittedName>
</protein>
<evidence type="ECO:0000256" key="3">
    <source>
        <dbReference type="ARBA" id="ARBA00023274"/>
    </source>
</evidence>
<dbReference type="PANTHER" id="PTHR10544">
    <property type="entry name" value="60S RIBOSOMAL PROTEIN L28"/>
    <property type="match status" value="1"/>
</dbReference>
<sequence length="695" mass="77395">MSTDLQWLLLRKNNSFIVKRGAEVGQVFSKEPGNLRNLHSHKFSGLANAKTVAISDSGNGVVVVSRKQKAGPSSVAKATSKDVLRSRTGGRRAAGVVATITVKKAGRPDLRTAALARVSALLAAQKEPKTYSPKASRSKKAKTATAKKAGGDEDMPDLSSIIRILPSWGGATLESGSMQREGGAPQIFSHAQNFTVNGGSFNAVSTSYRLHFSAPEANAEDEDDYRRIRWGDIDLRHLRLRSTPSSDGKLVSYTPKASRSMYAAKIYGSTSDMSVAVYEGDEAQQEWLRAITQHASFHHPGFLQLFAVASRRGIYAAVFHDDLIPPEQMFQETSTLATMYYQSYVAESLGALAHYFATKMGLKYTTSTMFTLWMRRSTRCLTLEIYPAAPARYGPRRHTTYWGGWPDHYILPTHPVAISTQEMIKEWSMNRFTSWVIFEASDREYPQELGPSHSNLELYTVLKRSEGVPPHMDQYTPGPAVVRVPCKLPVGQLEWQAKDRLSRMDGGLEDSAIPVAPTTGWSRLRYPFKIWADQREPGFFVMSIGNNTDAPTSWIAQAPSIFHKLGVSENRNRYTFLKSMLCIVGFKSKPLAENSTGAYLFLCPHWEFLDGHKIRYPAQIAYWSLDPWGNEPVADAVGAGLPELDIRLEVRGYSWKDEVYAAIVEYFSGRGFDPYSLEVAKHLGFKECVVLDNTK</sequence>
<evidence type="ECO:0000313" key="7">
    <source>
        <dbReference type="Proteomes" id="UP000636479"/>
    </source>
</evidence>
<evidence type="ECO:0000256" key="1">
    <source>
        <dbReference type="ARBA" id="ARBA00007926"/>
    </source>
</evidence>
<dbReference type="OrthoDB" id="338850at2759"/>
<feature type="region of interest" description="Disordered" evidence="4">
    <location>
        <begin position="126"/>
        <end position="153"/>
    </location>
</feature>
<dbReference type="Gene3D" id="3.30.390.110">
    <property type="match status" value="1"/>
</dbReference>
<dbReference type="InterPro" id="IPR029004">
    <property type="entry name" value="Ribosomal_eL28/Mak16"/>
</dbReference>
<keyword evidence="2" id="KW-0689">Ribosomal protein</keyword>
<evidence type="ECO:0000256" key="2">
    <source>
        <dbReference type="ARBA" id="ARBA00022980"/>
    </source>
</evidence>
<comment type="similarity">
    <text evidence="1">Belongs to the eukaryotic ribosomal protein eL28 family.</text>
</comment>
<evidence type="ECO:0000256" key="4">
    <source>
        <dbReference type="SAM" id="MobiDB-lite"/>
    </source>
</evidence>
<dbReference type="RefSeq" id="XP_037214543.1">
    <property type="nucleotide sequence ID" value="XM_037369337.1"/>
</dbReference>
<keyword evidence="7" id="KW-1185">Reference proteome</keyword>
<reference evidence="6" key="1">
    <citation type="submission" date="2020-05" db="EMBL/GenBank/DDBJ databases">
        <title>Mycena genomes resolve the evolution of fungal bioluminescence.</title>
        <authorList>
            <person name="Tsai I.J."/>
        </authorList>
    </citation>
    <scope>NUCLEOTIDE SEQUENCE</scope>
    <source>
        <strain evidence="6">171206Taipei</strain>
    </source>
</reference>
<dbReference type="GO" id="GO:0003735">
    <property type="term" value="F:structural constituent of ribosome"/>
    <property type="evidence" value="ECO:0007669"/>
    <property type="project" value="InterPro"/>
</dbReference>
<dbReference type="GO" id="GO:1990904">
    <property type="term" value="C:ribonucleoprotein complex"/>
    <property type="evidence" value="ECO:0007669"/>
    <property type="project" value="UniProtKB-KW"/>
</dbReference>
<dbReference type="AlphaFoldDB" id="A0A8H6VTI9"/>
<dbReference type="GO" id="GO:0005840">
    <property type="term" value="C:ribosome"/>
    <property type="evidence" value="ECO:0007669"/>
    <property type="project" value="UniProtKB-KW"/>
</dbReference>
<gene>
    <name evidence="6" type="ORF">MIND_01286800</name>
</gene>
<evidence type="ECO:0000259" key="5">
    <source>
        <dbReference type="Pfam" id="PF01778"/>
    </source>
</evidence>
<name>A0A8H6VTI9_9AGAR</name>
<dbReference type="InterPro" id="IPR002672">
    <property type="entry name" value="Ribosomal_eL28"/>
</dbReference>
<keyword evidence="3" id="KW-0687">Ribonucleoprotein</keyword>
<comment type="caution">
    <text evidence="6">The sequence shown here is derived from an EMBL/GenBank/DDBJ whole genome shotgun (WGS) entry which is preliminary data.</text>
</comment>
<dbReference type="GO" id="GO:0006412">
    <property type="term" value="P:translation"/>
    <property type="evidence" value="ECO:0007669"/>
    <property type="project" value="InterPro"/>
</dbReference>
<organism evidence="6 7">
    <name type="scientific">Mycena indigotica</name>
    <dbReference type="NCBI Taxonomy" id="2126181"/>
    <lineage>
        <taxon>Eukaryota</taxon>
        <taxon>Fungi</taxon>
        <taxon>Dikarya</taxon>
        <taxon>Basidiomycota</taxon>
        <taxon>Agaricomycotina</taxon>
        <taxon>Agaricomycetes</taxon>
        <taxon>Agaricomycetidae</taxon>
        <taxon>Agaricales</taxon>
        <taxon>Marasmiineae</taxon>
        <taxon>Mycenaceae</taxon>
        <taxon>Mycena</taxon>
    </lineage>
</organism>
<dbReference type="GeneID" id="59351853"/>
<dbReference type="Proteomes" id="UP000636479">
    <property type="component" value="Unassembled WGS sequence"/>
</dbReference>
<evidence type="ECO:0000313" key="6">
    <source>
        <dbReference type="EMBL" id="KAF7291421.1"/>
    </source>
</evidence>
<dbReference type="EMBL" id="JACAZF010000013">
    <property type="protein sequence ID" value="KAF7291421.1"/>
    <property type="molecule type" value="Genomic_DNA"/>
</dbReference>